<name>A0A3R5XXN4_9BACT</name>
<feature type="binding site" evidence="21 23">
    <location>
        <position position="282"/>
    </location>
    <ligand>
        <name>Zn(2+)</name>
        <dbReference type="ChEBI" id="CHEBI:29105"/>
    </ligand>
</feature>
<dbReference type="InterPro" id="IPR050554">
    <property type="entry name" value="Met_Synthase/Corrinoid"/>
</dbReference>
<evidence type="ECO:0000313" key="29">
    <source>
        <dbReference type="EMBL" id="QAR33741.1"/>
    </source>
</evidence>
<evidence type="ECO:0000259" key="24">
    <source>
        <dbReference type="PROSITE" id="PS50970"/>
    </source>
</evidence>
<keyword evidence="13 20" id="KW-0479">Metal-binding</keyword>
<evidence type="ECO:0000256" key="16">
    <source>
        <dbReference type="ARBA" id="ARBA00023167"/>
    </source>
</evidence>
<evidence type="ECO:0000256" key="23">
    <source>
        <dbReference type="PROSITE-ProRule" id="PRU00333"/>
    </source>
</evidence>
<comment type="cofactor">
    <cofactor evidence="2 20 23">
        <name>Zn(2+)</name>
        <dbReference type="ChEBI" id="CHEBI:29105"/>
    </cofactor>
</comment>
<evidence type="ECO:0000256" key="3">
    <source>
        <dbReference type="ARBA" id="ARBA00001956"/>
    </source>
</evidence>
<dbReference type="InterPro" id="IPR036594">
    <property type="entry name" value="Meth_synthase_dom"/>
</dbReference>
<dbReference type="Pfam" id="PF02965">
    <property type="entry name" value="Met_synt_B12"/>
    <property type="match status" value="1"/>
</dbReference>
<evidence type="ECO:0000256" key="10">
    <source>
        <dbReference type="ARBA" id="ARBA00022628"/>
    </source>
</evidence>
<dbReference type="GO" id="GO:0032259">
    <property type="term" value="P:methylation"/>
    <property type="evidence" value="ECO:0007669"/>
    <property type="project" value="UniProtKB-KW"/>
</dbReference>
<dbReference type="InterPro" id="IPR011005">
    <property type="entry name" value="Dihydropteroate_synth-like_sf"/>
</dbReference>
<keyword evidence="16 20" id="KW-0486">Methionine biosynthesis</keyword>
<dbReference type="SUPFAM" id="SSF82282">
    <property type="entry name" value="Homocysteine S-methyltransferase"/>
    <property type="match status" value="1"/>
</dbReference>
<evidence type="ECO:0000256" key="6">
    <source>
        <dbReference type="ARBA" id="ARBA00012032"/>
    </source>
</evidence>
<evidence type="ECO:0000259" key="28">
    <source>
        <dbReference type="PROSITE" id="PS51337"/>
    </source>
</evidence>
<dbReference type="PANTHER" id="PTHR45833">
    <property type="entry name" value="METHIONINE SYNTHASE"/>
    <property type="match status" value="1"/>
</dbReference>
<dbReference type="PROSITE" id="PS50972">
    <property type="entry name" value="PTERIN_BINDING"/>
    <property type="match status" value="1"/>
</dbReference>
<dbReference type="GO" id="GO:0031419">
    <property type="term" value="F:cobalamin binding"/>
    <property type="evidence" value="ECO:0007669"/>
    <property type="project" value="UniProtKB-UniRule"/>
</dbReference>
<keyword evidence="17 20" id="KW-0170">Cobalt</keyword>
<evidence type="ECO:0000256" key="2">
    <source>
        <dbReference type="ARBA" id="ARBA00001947"/>
    </source>
</evidence>
<evidence type="ECO:0000256" key="20">
    <source>
        <dbReference type="PIRNR" id="PIRNR000381"/>
    </source>
</evidence>
<keyword evidence="11 20" id="KW-0808">Transferase</keyword>
<dbReference type="GO" id="GO:0005829">
    <property type="term" value="C:cytosol"/>
    <property type="evidence" value="ECO:0007669"/>
    <property type="project" value="TreeGrafter"/>
</dbReference>
<keyword evidence="14" id="KW-0677">Repeat</keyword>
<comment type="catalytic activity">
    <reaction evidence="1 20">
        <text>(6S)-5-methyl-5,6,7,8-tetrahydrofolate + L-homocysteine = (6S)-5,6,7,8-tetrahydrofolate + L-methionine</text>
        <dbReference type="Rhea" id="RHEA:11172"/>
        <dbReference type="ChEBI" id="CHEBI:18608"/>
        <dbReference type="ChEBI" id="CHEBI:57453"/>
        <dbReference type="ChEBI" id="CHEBI:57844"/>
        <dbReference type="ChEBI" id="CHEBI:58199"/>
        <dbReference type="EC" id="2.1.1.13"/>
    </reaction>
</comment>
<evidence type="ECO:0000256" key="4">
    <source>
        <dbReference type="ARBA" id="ARBA00005178"/>
    </source>
</evidence>
<feature type="domain" description="Hcy-binding" evidence="24">
    <location>
        <begin position="1"/>
        <end position="296"/>
    </location>
</feature>
<dbReference type="Gene3D" id="3.40.50.280">
    <property type="entry name" value="Cobalamin-binding domain"/>
    <property type="match status" value="1"/>
</dbReference>
<feature type="domain" description="AdoMet activation" evidence="26">
    <location>
        <begin position="833"/>
        <end position="1119"/>
    </location>
</feature>
<keyword evidence="30" id="KW-1185">Reference proteome</keyword>
<feature type="domain" description="B12-binding N-terminal" evidence="28">
    <location>
        <begin position="609"/>
        <end position="702"/>
    </location>
</feature>
<dbReference type="Gene3D" id="3.20.20.330">
    <property type="entry name" value="Homocysteine-binding-like domain"/>
    <property type="match status" value="1"/>
</dbReference>
<evidence type="ECO:0000256" key="11">
    <source>
        <dbReference type="ARBA" id="ARBA00022679"/>
    </source>
</evidence>
<evidence type="ECO:0000256" key="21">
    <source>
        <dbReference type="PIRSR" id="PIRSR000381-1"/>
    </source>
</evidence>
<keyword evidence="12 20" id="KW-0949">S-adenosyl-L-methionine</keyword>
<dbReference type="SUPFAM" id="SSF52242">
    <property type="entry name" value="Cobalamin (vitamin B12)-binding domain"/>
    <property type="match status" value="1"/>
</dbReference>
<evidence type="ECO:0000259" key="27">
    <source>
        <dbReference type="PROSITE" id="PS51332"/>
    </source>
</evidence>
<feature type="binding site" evidence="21 23">
    <location>
        <position position="215"/>
    </location>
    <ligand>
        <name>Zn(2+)</name>
        <dbReference type="ChEBI" id="CHEBI:29105"/>
    </ligand>
</feature>
<dbReference type="PIRSF" id="PIRSF000381">
    <property type="entry name" value="MetH"/>
    <property type="match status" value="1"/>
</dbReference>
<dbReference type="FunFam" id="3.20.20.20:FF:000007">
    <property type="entry name" value="Methionine synthase"/>
    <property type="match status" value="1"/>
</dbReference>
<dbReference type="Proteomes" id="UP000287502">
    <property type="component" value="Chromosome"/>
</dbReference>
<dbReference type="PROSITE" id="PS51332">
    <property type="entry name" value="B12_BINDING"/>
    <property type="match status" value="1"/>
</dbReference>
<comment type="domain">
    <text evidence="20">Modular enzyme with four functionally distinct domains. The isolated Hcy-binding domain catalyzes methyl transfer from free methylcobalamin to homocysteine. The Hcy-binding domain in association with the pterin-binding domain catalyzes the methylation of cob(I)alamin by methyltetrahydrofolate and the methylation of homocysteine. The B12-binding domain binds the cofactor. The AdoMet activation domain binds S-adenosyl-L-methionine. Under aerobic conditions cob(I)alamin can be converted to inactive cob(II)alamin. Reductive methylation by S-adenosyl-L-methionine and flavodoxin regenerates methylcobalamin.</text>
</comment>
<evidence type="ECO:0000259" key="26">
    <source>
        <dbReference type="PROSITE" id="PS50974"/>
    </source>
</evidence>
<dbReference type="NCBIfam" id="TIGR02082">
    <property type="entry name" value="metH"/>
    <property type="match status" value="1"/>
</dbReference>
<dbReference type="GO" id="GO:0046653">
    <property type="term" value="P:tetrahydrofolate metabolic process"/>
    <property type="evidence" value="ECO:0007669"/>
    <property type="project" value="TreeGrafter"/>
</dbReference>
<feature type="binding site" evidence="22">
    <location>
        <position position="1061"/>
    </location>
    <ligand>
        <name>S-adenosyl-L-methionine</name>
        <dbReference type="ChEBI" id="CHEBI:59789"/>
    </ligand>
</feature>
<dbReference type="OrthoDB" id="9803687at2"/>
<feature type="binding site" evidence="22">
    <location>
        <position position="816"/>
    </location>
    <ligand>
        <name>methylcob(III)alamin</name>
        <dbReference type="ChEBI" id="CHEBI:28115"/>
    </ligand>
</feature>
<comment type="function">
    <text evidence="18 20">Catalyzes the transfer of a methyl group from methyl-cobalamin to homocysteine, yielding enzyme-bound cob(I)alamin and methionine. Subsequently, remethylates the cofactor using methyltetrahydrofolate.</text>
</comment>
<evidence type="ECO:0000256" key="17">
    <source>
        <dbReference type="ARBA" id="ARBA00023285"/>
    </source>
</evidence>
<keyword evidence="15 20" id="KW-0862">Zinc</keyword>
<dbReference type="RefSeq" id="WP_128467027.1">
    <property type="nucleotide sequence ID" value="NZ_CP035108.1"/>
</dbReference>
<evidence type="ECO:0000256" key="18">
    <source>
        <dbReference type="ARBA" id="ARBA00025552"/>
    </source>
</evidence>
<keyword evidence="9 20" id="KW-0028">Amino-acid biosynthesis</keyword>
<feature type="binding site" evidence="22">
    <location>
        <begin position="712"/>
        <end position="716"/>
    </location>
    <ligand>
        <name>methylcob(III)alamin</name>
        <dbReference type="ChEBI" id="CHEBI:28115"/>
    </ligand>
</feature>
<feature type="domain" description="B12-binding" evidence="27">
    <location>
        <begin position="702"/>
        <end position="837"/>
    </location>
</feature>
<dbReference type="SUPFAM" id="SSF51717">
    <property type="entry name" value="Dihydropteroate synthetase-like"/>
    <property type="match status" value="1"/>
</dbReference>
<comment type="cofactor">
    <cofactor evidence="3 20 21">
        <name>methylcob(III)alamin</name>
        <dbReference type="ChEBI" id="CHEBI:28115"/>
    </cofactor>
</comment>
<gene>
    <name evidence="29" type="primary">metH</name>
    <name evidence="29" type="ORF">EP073_10095</name>
</gene>
<dbReference type="PROSITE" id="PS50970">
    <property type="entry name" value="HCY"/>
    <property type="match status" value="1"/>
</dbReference>
<evidence type="ECO:0000256" key="8">
    <source>
        <dbReference type="ARBA" id="ARBA00022603"/>
    </source>
</evidence>
<dbReference type="SMART" id="SM01018">
    <property type="entry name" value="B12-binding_2"/>
    <property type="match status" value="1"/>
</dbReference>
<dbReference type="InterPro" id="IPR011822">
    <property type="entry name" value="MetH"/>
</dbReference>
<dbReference type="InterPro" id="IPR003726">
    <property type="entry name" value="HCY_dom"/>
</dbReference>
<dbReference type="Pfam" id="PF02607">
    <property type="entry name" value="B12-binding_2"/>
    <property type="match status" value="1"/>
</dbReference>
<dbReference type="GO" id="GO:0008270">
    <property type="term" value="F:zinc ion binding"/>
    <property type="evidence" value="ECO:0007669"/>
    <property type="project" value="UniProtKB-UniRule"/>
</dbReference>
<dbReference type="Gene3D" id="3.20.20.20">
    <property type="entry name" value="Dihydropteroate synthase-like"/>
    <property type="match status" value="1"/>
</dbReference>
<accession>A0A3R5XXN4</accession>
<evidence type="ECO:0000256" key="19">
    <source>
        <dbReference type="NCBIfam" id="TIGR02082"/>
    </source>
</evidence>
<protein>
    <recommendedName>
        <fullName evidence="7 19">Methionine synthase</fullName>
        <ecNumber evidence="6 19">2.1.1.13</ecNumber>
    </recommendedName>
    <alternativeName>
        <fullName evidence="20">5-methyltetrahydrofolate--homocysteine methyltransferase</fullName>
    </alternativeName>
</protein>
<reference evidence="29 30" key="1">
    <citation type="submission" date="2019-01" db="EMBL/GenBank/DDBJ databases">
        <title>Geovibrio thiophilus DSM 11263, complete genome.</title>
        <authorList>
            <person name="Spring S."/>
            <person name="Bunk B."/>
            <person name="Sproer C."/>
        </authorList>
    </citation>
    <scope>NUCLEOTIDE SEQUENCE [LARGE SCALE GENOMIC DNA]</scope>
    <source>
        <strain evidence="29 30">DSM 11263</strain>
    </source>
</reference>
<dbReference type="InterPro" id="IPR006158">
    <property type="entry name" value="Cobalamin-bd"/>
</dbReference>
<evidence type="ECO:0000259" key="25">
    <source>
        <dbReference type="PROSITE" id="PS50972"/>
    </source>
</evidence>
<dbReference type="SUPFAM" id="SSF56507">
    <property type="entry name" value="Methionine synthase activation domain-like"/>
    <property type="match status" value="1"/>
</dbReference>
<keyword evidence="8 20" id="KW-0489">Methyltransferase</keyword>
<feature type="binding site" evidence="21 23">
    <location>
        <position position="281"/>
    </location>
    <ligand>
        <name>Zn(2+)</name>
        <dbReference type="ChEBI" id="CHEBI:29105"/>
    </ligand>
</feature>
<feature type="domain" description="Pterin-binding" evidence="25">
    <location>
        <begin position="328"/>
        <end position="588"/>
    </location>
</feature>
<sequence>MFRKFASENIVLFDGAMGTSIQNFEIGEDIWQGKGGCSEWLNIAAPHIIESIHRSYLEAGADVVETNTFGGTELVMREYGLEDMVDELNLKGAQIAVKAAREYGRFAAGSIGPGTRLPSLGQISFDDMQLMYLRQTKSLIQGGVDLLIIETCQDLLQVKAALLGAFDALSEAGADLPVMVSVTVESTGSMLMGTDLSAVCTVLSGYPVHSAGLNCATGPDMMFGPVKTITENWNGDISCIPNAGLPENIGGKTVYSMTPEKLAAIVGELMDKYPVNIVGGCCGTTPAHIKALRTVINNKKRRELVRKPYIGVCASLYTTMPLSQNPAPSLIGERANSNGSKAFRELLLAGDTDGMLAVARNQEGEGAHFIDACVAYAGRNEAQDMGRFIFELNKTLTVPLVIDSTEPPVIEKALKLCGGKPIINSVNFEDGGEKLHTILRMIKRFPAASIALTIDEKGMAMTAAEKFAIAERLYNIWSGEYGLPPEDIIIDPLTFSIGSGDETLKMAAVETLNAIRMIKERLKGAKTVLGLSNVSFGLSALSRPVLNSVFLHEAVKAGLDMAIVHAGKILPPAMINDEDMKLSLDLIRGREGALTSFINHFQDRTAVRDEQADASLAPSEKIARMILRGEKKGLKEVLDAIMKERRAIDIINSLMLPAMQEVGELFGSGKMLLPFVLQSAEVMKEGVKILEPFMEKNETESKGKIVLATVKGDVHDIGKNLVDIILSNNGFTVYNLGIKVPVEEMIRKAVEVGADAIGMSGLLVKSTVIMKENIEELKKHGLEQKVLLGGAALTEGFVIGECDTIMPGHVFYCRDAFDALKVLDGRTEAKKAVKPVKTKTGADSVEEQAEPITFGEIPSVPFYGSKIIFDIDPGEPEKYLNKTTLFTNRWSYKKKGMTEEEFDRLIMETALPEYREIYKNALAKGLLNPAVSYGYFPCHADGDCLVIYEADRKTEKTRFLFPRQSKGAKLCLADYFLPKEEGFDVVGLSLVTIGKKPEEFSAKLYAAGDYKKYFMYHGLFTEFTEALAEYWHKVMRKEMGIDGTDARTPDGIISMKYQGRRYSFGYPACPDLDGNAVMADMLNADMLGIHVTENGEMVPEFTTSAIVVHNRHAKYFVIK</sequence>
<dbReference type="Gene3D" id="1.10.1240.10">
    <property type="entry name" value="Methionine synthase domain"/>
    <property type="match status" value="1"/>
</dbReference>
<dbReference type="Pfam" id="PF02574">
    <property type="entry name" value="S-methyl_trans"/>
    <property type="match status" value="1"/>
</dbReference>
<organism evidence="29 30">
    <name type="scientific">Geovibrio thiophilus</name>
    <dbReference type="NCBI Taxonomy" id="139438"/>
    <lineage>
        <taxon>Bacteria</taxon>
        <taxon>Pseudomonadati</taxon>
        <taxon>Deferribacterota</taxon>
        <taxon>Deferribacteres</taxon>
        <taxon>Deferribacterales</taxon>
        <taxon>Geovibrionaceae</taxon>
        <taxon>Geovibrio</taxon>
    </lineage>
</organism>
<dbReference type="Pfam" id="PF02310">
    <property type="entry name" value="B12-binding"/>
    <property type="match status" value="1"/>
</dbReference>
<dbReference type="PROSITE" id="PS51337">
    <property type="entry name" value="B12_BINDING_NTER"/>
    <property type="match status" value="1"/>
</dbReference>
<dbReference type="Gene3D" id="3.10.196.10">
    <property type="entry name" value="Vitamin B12-dependent methionine synthase, activation domain"/>
    <property type="match status" value="1"/>
</dbReference>
<evidence type="ECO:0000256" key="12">
    <source>
        <dbReference type="ARBA" id="ARBA00022691"/>
    </source>
</evidence>
<evidence type="ECO:0000256" key="5">
    <source>
        <dbReference type="ARBA" id="ARBA00010398"/>
    </source>
</evidence>
<evidence type="ECO:0000256" key="14">
    <source>
        <dbReference type="ARBA" id="ARBA00022737"/>
    </source>
</evidence>
<dbReference type="PROSITE" id="PS50974">
    <property type="entry name" value="ADOMET_ACTIVATION"/>
    <property type="match status" value="1"/>
</dbReference>
<dbReference type="PANTHER" id="PTHR45833:SF1">
    <property type="entry name" value="METHIONINE SYNTHASE"/>
    <property type="match status" value="1"/>
</dbReference>
<evidence type="ECO:0000256" key="9">
    <source>
        <dbReference type="ARBA" id="ARBA00022605"/>
    </source>
</evidence>
<evidence type="ECO:0000256" key="22">
    <source>
        <dbReference type="PIRSR" id="PIRSR000381-2"/>
    </source>
</evidence>
<proteinExistence type="inferred from homology"/>
<dbReference type="KEGG" id="gtl:EP073_10095"/>
<comment type="pathway">
    <text evidence="4 20">Amino-acid biosynthesis; L-methionine biosynthesis via de novo pathway; L-methionine from L-homocysteine (MetH route): step 1/1.</text>
</comment>
<feature type="binding site" description="axial binding residue" evidence="21">
    <location>
        <position position="715"/>
    </location>
    <ligand>
        <name>methylcob(III)alamin</name>
        <dbReference type="ChEBI" id="CHEBI:28115"/>
    </ligand>
    <ligandPart>
        <name>Co</name>
        <dbReference type="ChEBI" id="CHEBI:27638"/>
    </ligandPart>
</feature>
<dbReference type="InterPro" id="IPR003759">
    <property type="entry name" value="Cbl-bd_cap"/>
</dbReference>
<dbReference type="InterPro" id="IPR036724">
    <property type="entry name" value="Cobalamin-bd_sf"/>
</dbReference>
<feature type="binding site" evidence="22">
    <location>
        <begin position="1115"/>
        <end position="1116"/>
    </location>
    <ligand>
        <name>S-adenosyl-L-methionine</name>
        <dbReference type="ChEBI" id="CHEBI:59789"/>
    </ligand>
</feature>
<dbReference type="InterPro" id="IPR000489">
    <property type="entry name" value="Pterin-binding_dom"/>
</dbReference>
<evidence type="ECO:0000256" key="13">
    <source>
        <dbReference type="ARBA" id="ARBA00022723"/>
    </source>
</evidence>
<keyword evidence="10 20" id="KW-0846">Cobalamin</keyword>
<dbReference type="EMBL" id="CP035108">
    <property type="protein sequence ID" value="QAR33741.1"/>
    <property type="molecule type" value="Genomic_DNA"/>
</dbReference>
<comment type="similarity">
    <text evidence="5">Belongs to the vitamin-B12 dependent methionine synthase family.</text>
</comment>
<dbReference type="AlphaFoldDB" id="A0A3R5XXN4"/>
<feature type="binding site" evidence="22">
    <location>
        <position position="760"/>
    </location>
    <ligand>
        <name>methylcob(III)alamin</name>
        <dbReference type="ChEBI" id="CHEBI:28115"/>
    </ligand>
</feature>
<dbReference type="GO" id="GO:0008705">
    <property type="term" value="F:methionine synthase activity"/>
    <property type="evidence" value="ECO:0007669"/>
    <property type="project" value="UniProtKB-UniRule"/>
</dbReference>
<dbReference type="Pfam" id="PF00809">
    <property type="entry name" value="Pterin_bind"/>
    <property type="match status" value="1"/>
</dbReference>
<dbReference type="InterPro" id="IPR037010">
    <property type="entry name" value="VitB12-dep_Met_synth_activ_sf"/>
</dbReference>
<dbReference type="InterPro" id="IPR004223">
    <property type="entry name" value="VitB12-dep_Met_synth_activ_dom"/>
</dbReference>
<dbReference type="SUPFAM" id="SSF47644">
    <property type="entry name" value="Methionine synthase domain"/>
    <property type="match status" value="1"/>
</dbReference>
<dbReference type="EC" id="2.1.1.13" evidence="6 19"/>
<dbReference type="GO" id="GO:0050667">
    <property type="term" value="P:homocysteine metabolic process"/>
    <property type="evidence" value="ECO:0007669"/>
    <property type="project" value="TreeGrafter"/>
</dbReference>
<dbReference type="UniPathway" id="UPA00051">
    <property type="reaction ID" value="UER00081"/>
</dbReference>
<evidence type="ECO:0000313" key="30">
    <source>
        <dbReference type="Proteomes" id="UP000287502"/>
    </source>
</evidence>
<evidence type="ECO:0000256" key="1">
    <source>
        <dbReference type="ARBA" id="ARBA00001700"/>
    </source>
</evidence>
<evidence type="ECO:0000256" key="7">
    <source>
        <dbReference type="ARBA" id="ARBA00013998"/>
    </source>
</evidence>
<evidence type="ECO:0000256" key="15">
    <source>
        <dbReference type="ARBA" id="ARBA00022833"/>
    </source>
</evidence>
<dbReference type="InterPro" id="IPR036589">
    <property type="entry name" value="HCY_dom_sf"/>
</dbReference>
<dbReference type="FunFam" id="3.20.20.330:FF:000001">
    <property type="entry name" value="Methionine synthase"/>
    <property type="match status" value="1"/>
</dbReference>